<organism evidence="1 2">
    <name type="scientific">Eleginops maclovinus</name>
    <name type="common">Patagonian blennie</name>
    <name type="synonym">Eleginus maclovinus</name>
    <dbReference type="NCBI Taxonomy" id="56733"/>
    <lineage>
        <taxon>Eukaryota</taxon>
        <taxon>Metazoa</taxon>
        <taxon>Chordata</taxon>
        <taxon>Craniata</taxon>
        <taxon>Vertebrata</taxon>
        <taxon>Euteleostomi</taxon>
        <taxon>Actinopterygii</taxon>
        <taxon>Neopterygii</taxon>
        <taxon>Teleostei</taxon>
        <taxon>Neoteleostei</taxon>
        <taxon>Acanthomorphata</taxon>
        <taxon>Eupercaria</taxon>
        <taxon>Perciformes</taxon>
        <taxon>Notothenioidei</taxon>
        <taxon>Eleginopidae</taxon>
        <taxon>Eleginops</taxon>
    </lineage>
</organism>
<dbReference type="AlphaFoldDB" id="A0AAN7XA75"/>
<evidence type="ECO:0000313" key="1">
    <source>
        <dbReference type="EMBL" id="KAK5856911.1"/>
    </source>
</evidence>
<accession>A0AAN7XA75</accession>
<evidence type="ECO:0000313" key="2">
    <source>
        <dbReference type="Proteomes" id="UP001346869"/>
    </source>
</evidence>
<dbReference type="Proteomes" id="UP001346869">
    <property type="component" value="Unassembled WGS sequence"/>
</dbReference>
<proteinExistence type="predicted"/>
<reference evidence="1 2" key="1">
    <citation type="journal article" date="2023" name="Genes (Basel)">
        <title>Chromosome-Level Genome Assembly and Circadian Gene Repertoire of the Patagonia Blennie Eleginops maclovinus-The Closest Ancestral Proxy of Antarctic Cryonotothenioids.</title>
        <authorList>
            <person name="Cheng C.C."/>
            <person name="Rivera-Colon A.G."/>
            <person name="Minhas B.F."/>
            <person name="Wilson L."/>
            <person name="Rayamajhi N."/>
            <person name="Vargas-Chacoff L."/>
            <person name="Catchen J.M."/>
        </authorList>
    </citation>
    <scope>NUCLEOTIDE SEQUENCE [LARGE SCALE GENOMIC DNA]</scope>
    <source>
        <strain evidence="1">JMC-PN-2008</strain>
    </source>
</reference>
<sequence>MKERVALVGGGGGEPVVLSGGAFLTRLTPHWRNRMPGLDAPTSPPLRFIQLNTLHGFVTLHTVFPSHVPVLSECSLTSALC</sequence>
<protein>
    <submittedName>
        <fullName evidence="1">Uncharacterized protein</fullName>
    </submittedName>
</protein>
<dbReference type="EMBL" id="JAUZQC010000016">
    <property type="protein sequence ID" value="KAK5856911.1"/>
    <property type="molecule type" value="Genomic_DNA"/>
</dbReference>
<gene>
    <name evidence="1" type="ORF">PBY51_010191</name>
</gene>
<reference evidence="1 2" key="2">
    <citation type="journal article" date="2023" name="Mol. Biol. Evol.">
        <title>Genomics of Secondarily Temperate Adaptation in the Only Non-Antarctic Icefish.</title>
        <authorList>
            <person name="Rivera-Colon A.G."/>
            <person name="Rayamajhi N."/>
            <person name="Minhas B.F."/>
            <person name="Madrigal G."/>
            <person name="Bilyk K.T."/>
            <person name="Yoon V."/>
            <person name="Hune M."/>
            <person name="Gregory S."/>
            <person name="Cheng C.H.C."/>
            <person name="Catchen J.M."/>
        </authorList>
    </citation>
    <scope>NUCLEOTIDE SEQUENCE [LARGE SCALE GENOMIC DNA]</scope>
    <source>
        <strain evidence="1">JMC-PN-2008</strain>
    </source>
</reference>
<keyword evidence="2" id="KW-1185">Reference proteome</keyword>
<name>A0AAN7XA75_ELEMC</name>
<comment type="caution">
    <text evidence="1">The sequence shown here is derived from an EMBL/GenBank/DDBJ whole genome shotgun (WGS) entry which is preliminary data.</text>
</comment>